<evidence type="ECO:0000313" key="5">
    <source>
        <dbReference type="Proteomes" id="UP000631312"/>
    </source>
</evidence>
<protein>
    <submittedName>
        <fullName evidence="3">Uncharacterized protein (TIGR03083 family)</fullName>
    </submittedName>
</protein>
<dbReference type="InterPro" id="IPR034660">
    <property type="entry name" value="DinB/YfiT-like"/>
</dbReference>
<organism evidence="3 4">
    <name type="scientific">Actinoplanes lobatus</name>
    <dbReference type="NCBI Taxonomy" id="113568"/>
    <lineage>
        <taxon>Bacteria</taxon>
        <taxon>Bacillati</taxon>
        <taxon>Actinomycetota</taxon>
        <taxon>Actinomycetes</taxon>
        <taxon>Micromonosporales</taxon>
        <taxon>Micromonosporaceae</taxon>
        <taxon>Actinoplanes</taxon>
    </lineage>
</organism>
<dbReference type="Proteomes" id="UP000631312">
    <property type="component" value="Unassembled WGS sequence"/>
</dbReference>
<dbReference type="EMBL" id="JACHNC010000001">
    <property type="protein sequence ID" value="MBB4754335.1"/>
    <property type="molecule type" value="Genomic_DNA"/>
</dbReference>
<dbReference type="Pfam" id="PF11716">
    <property type="entry name" value="MDMPI_N"/>
    <property type="match status" value="1"/>
</dbReference>
<name>A0A7W7MLQ6_9ACTN</name>
<accession>A0A7W7MLQ6</accession>
<reference evidence="3 4" key="1">
    <citation type="submission" date="2020-08" db="EMBL/GenBank/DDBJ databases">
        <title>Sequencing the genomes of 1000 actinobacteria strains.</title>
        <authorList>
            <person name="Klenk H.-P."/>
        </authorList>
    </citation>
    <scope>NUCLEOTIDE SEQUENCE [LARGE SCALE GENOMIC DNA]</scope>
    <source>
        <strain evidence="3 4">DSM 43150</strain>
    </source>
</reference>
<dbReference type="GO" id="GO:0046872">
    <property type="term" value="F:metal ion binding"/>
    <property type="evidence" value="ECO:0007669"/>
    <property type="project" value="InterPro"/>
</dbReference>
<proteinExistence type="predicted"/>
<dbReference type="EMBL" id="BOMP01000155">
    <property type="protein sequence ID" value="GIE45105.1"/>
    <property type="molecule type" value="Genomic_DNA"/>
</dbReference>
<evidence type="ECO:0000259" key="1">
    <source>
        <dbReference type="Pfam" id="PF11716"/>
    </source>
</evidence>
<comment type="caution">
    <text evidence="3">The sequence shown here is derived from an EMBL/GenBank/DDBJ whole genome shotgun (WGS) entry which is preliminary data.</text>
</comment>
<dbReference type="InterPro" id="IPR024344">
    <property type="entry name" value="MDMPI_metal-binding"/>
</dbReference>
<dbReference type="SUPFAM" id="SSF109854">
    <property type="entry name" value="DinB/YfiT-like putative metalloenzymes"/>
    <property type="match status" value="1"/>
</dbReference>
<sequence length="192" mass="20562">MAVMDHGDVDDAVAEMMRVLRPVQERDWEVRAGPLEWTCLATAAHVAHDLTAYAGQISGREPGAYLPFDLVVKPKAVAREVLSVVVACGAMLSAALRVAGPEARGWHWGATDTTGFAALGVNETLVHTWDIAQGLGLDWTPPPAMCAAVLARLFPEAPPGDPVQALLWCTGRVALPDRPRRPSSWKLRAALG</sequence>
<dbReference type="Proteomes" id="UP000590511">
    <property type="component" value="Unassembled WGS sequence"/>
</dbReference>
<dbReference type="AlphaFoldDB" id="A0A7W7MLQ6"/>
<evidence type="ECO:0000313" key="4">
    <source>
        <dbReference type="Proteomes" id="UP000590511"/>
    </source>
</evidence>
<evidence type="ECO:0000313" key="2">
    <source>
        <dbReference type="EMBL" id="GIE45105.1"/>
    </source>
</evidence>
<evidence type="ECO:0000313" key="3">
    <source>
        <dbReference type="EMBL" id="MBB4754335.1"/>
    </source>
</evidence>
<keyword evidence="5" id="KW-1185">Reference proteome</keyword>
<gene>
    <name evidence="2" type="ORF">Alo02nite_80030</name>
    <name evidence="3" type="ORF">BJ964_008496</name>
</gene>
<feature type="domain" description="Mycothiol-dependent maleylpyruvate isomerase metal-binding" evidence="1">
    <location>
        <begin position="10"/>
        <end position="132"/>
    </location>
</feature>
<reference evidence="2 5" key="2">
    <citation type="submission" date="2021-01" db="EMBL/GenBank/DDBJ databases">
        <title>Whole genome shotgun sequence of Actinoplanes lobatus NBRC 12513.</title>
        <authorList>
            <person name="Komaki H."/>
            <person name="Tamura T."/>
        </authorList>
    </citation>
    <scope>NUCLEOTIDE SEQUENCE [LARGE SCALE GENOMIC DNA]</scope>
    <source>
        <strain evidence="2 5">NBRC 12513</strain>
    </source>
</reference>
<dbReference type="RefSeq" id="WP_307838058.1">
    <property type="nucleotide sequence ID" value="NZ_BOMP01000155.1"/>
</dbReference>